<keyword evidence="2" id="KW-1185">Reference proteome</keyword>
<evidence type="ECO:0000313" key="2">
    <source>
        <dbReference type="Proteomes" id="UP000439903"/>
    </source>
</evidence>
<dbReference type="OrthoDB" id="2313494at2759"/>
<gene>
    <name evidence="1" type="ORF">F8M41_025679</name>
</gene>
<sequence length="111" mass="12968">MHYNKSYRLLYTVVVLKIQTENDEKVNNWCYKLFSKKREIQKLVSTTSESNINTISSQNNNDQENAIDKNINLDKNIFQDENGYVQVTNPKVIATKGQPSRRQKTVLELED</sequence>
<comment type="caution">
    <text evidence="1">The sequence shown here is derived from an EMBL/GenBank/DDBJ whole genome shotgun (WGS) entry which is preliminary data.</text>
</comment>
<evidence type="ECO:0000313" key="1">
    <source>
        <dbReference type="EMBL" id="KAF0548826.1"/>
    </source>
</evidence>
<reference evidence="1 2" key="1">
    <citation type="journal article" date="2019" name="Environ. Microbiol.">
        <title>At the nexus of three kingdoms: the genome of the mycorrhizal fungus Gigaspora margarita provides insights into plant, endobacterial and fungal interactions.</title>
        <authorList>
            <person name="Venice F."/>
            <person name="Ghignone S."/>
            <person name="Salvioli di Fossalunga A."/>
            <person name="Amselem J."/>
            <person name="Novero M."/>
            <person name="Xianan X."/>
            <person name="Sedzielewska Toro K."/>
            <person name="Morin E."/>
            <person name="Lipzen A."/>
            <person name="Grigoriev I.V."/>
            <person name="Henrissat B."/>
            <person name="Martin F.M."/>
            <person name="Bonfante P."/>
        </authorList>
    </citation>
    <scope>NUCLEOTIDE SEQUENCE [LARGE SCALE GENOMIC DNA]</scope>
    <source>
        <strain evidence="1 2">BEG34</strain>
    </source>
</reference>
<dbReference type="AlphaFoldDB" id="A0A8H4AZW4"/>
<name>A0A8H4AZW4_GIGMA</name>
<accession>A0A8H4AZW4</accession>
<protein>
    <submittedName>
        <fullName evidence="1">Uncharacterized protein</fullName>
    </submittedName>
</protein>
<proteinExistence type="predicted"/>
<dbReference type="Proteomes" id="UP000439903">
    <property type="component" value="Unassembled WGS sequence"/>
</dbReference>
<organism evidence="1 2">
    <name type="scientific">Gigaspora margarita</name>
    <dbReference type="NCBI Taxonomy" id="4874"/>
    <lineage>
        <taxon>Eukaryota</taxon>
        <taxon>Fungi</taxon>
        <taxon>Fungi incertae sedis</taxon>
        <taxon>Mucoromycota</taxon>
        <taxon>Glomeromycotina</taxon>
        <taxon>Glomeromycetes</taxon>
        <taxon>Diversisporales</taxon>
        <taxon>Gigasporaceae</taxon>
        <taxon>Gigaspora</taxon>
    </lineage>
</organism>
<dbReference type="EMBL" id="WTPW01000094">
    <property type="protein sequence ID" value="KAF0548826.1"/>
    <property type="molecule type" value="Genomic_DNA"/>
</dbReference>